<dbReference type="Gene3D" id="3.10.330.10">
    <property type="match status" value="1"/>
</dbReference>
<sequence>MLYGEVVRLKSFTIPPPPDLELSTLGLEVEDTGGRRVTASHQDIAKSFIGKFKGQIFCKKQLLFFDHNGVMIHMRVSFVTPRAGEGGRGKLSKKTEIHFFESDAFEVRKIVN</sequence>
<dbReference type="InterPro" id="IPR029067">
    <property type="entry name" value="CDC48_domain_2-like_sf"/>
</dbReference>
<dbReference type="SUPFAM" id="SSF54585">
    <property type="entry name" value="Cdc48 domain 2-like"/>
    <property type="match status" value="1"/>
</dbReference>
<dbReference type="AlphaFoldDB" id="A0A1S3ZLP6"/>
<keyword evidence="1" id="KW-0547">Nucleotide-binding</keyword>
<dbReference type="RefSeq" id="XP_016465183.1">
    <property type="nucleotide sequence ID" value="XM_016609697.1"/>
</dbReference>
<dbReference type="KEGG" id="nta:107788048"/>
<dbReference type="OrthoDB" id="10322194at2759"/>
<proteinExistence type="predicted"/>
<evidence type="ECO:0000256" key="1">
    <source>
        <dbReference type="ARBA" id="ARBA00022741"/>
    </source>
</evidence>
<name>A0A1S3ZLP6_TOBAC</name>
<accession>A0A1S3ZLP6</accession>
<dbReference type="GO" id="GO:0005524">
    <property type="term" value="F:ATP binding"/>
    <property type="evidence" value="ECO:0007669"/>
    <property type="project" value="UniProtKB-KW"/>
</dbReference>
<evidence type="ECO:0000313" key="3">
    <source>
        <dbReference type="RefSeq" id="XP_016465183.1"/>
    </source>
</evidence>
<dbReference type="PaxDb" id="4097-A0A1S3ZLP6"/>
<gene>
    <name evidence="3" type="primary">LOC107788048</name>
</gene>
<keyword evidence="2" id="KW-0067">ATP-binding</keyword>
<evidence type="ECO:0000256" key="2">
    <source>
        <dbReference type="ARBA" id="ARBA00022840"/>
    </source>
</evidence>
<protein>
    <submittedName>
        <fullName evidence="3">Uncharacterized protein</fullName>
    </submittedName>
</protein>
<reference evidence="3" key="1">
    <citation type="submission" date="2025-08" db="UniProtKB">
        <authorList>
            <consortium name="RefSeq"/>
        </authorList>
    </citation>
    <scope>IDENTIFICATION</scope>
</reference>
<organism evidence="3">
    <name type="scientific">Nicotiana tabacum</name>
    <name type="common">Common tobacco</name>
    <dbReference type="NCBI Taxonomy" id="4097"/>
    <lineage>
        <taxon>Eukaryota</taxon>
        <taxon>Viridiplantae</taxon>
        <taxon>Streptophyta</taxon>
        <taxon>Embryophyta</taxon>
        <taxon>Tracheophyta</taxon>
        <taxon>Spermatophyta</taxon>
        <taxon>Magnoliopsida</taxon>
        <taxon>eudicotyledons</taxon>
        <taxon>Gunneridae</taxon>
        <taxon>Pentapetalae</taxon>
        <taxon>asterids</taxon>
        <taxon>lamiids</taxon>
        <taxon>Solanales</taxon>
        <taxon>Solanaceae</taxon>
        <taxon>Nicotianoideae</taxon>
        <taxon>Nicotianeae</taxon>
        <taxon>Nicotiana</taxon>
    </lineage>
</organism>